<organism evidence="5 6">
    <name type="scientific">Deinococcus rubellus</name>
    <dbReference type="NCBI Taxonomy" id="1889240"/>
    <lineage>
        <taxon>Bacteria</taxon>
        <taxon>Thermotogati</taxon>
        <taxon>Deinococcota</taxon>
        <taxon>Deinococci</taxon>
        <taxon>Deinococcales</taxon>
        <taxon>Deinococcaceae</taxon>
        <taxon>Deinococcus</taxon>
    </lineage>
</organism>
<feature type="domain" description="Leucine-binding protein" evidence="4">
    <location>
        <begin position="31"/>
        <end position="373"/>
    </location>
</feature>
<proteinExistence type="inferred from homology"/>
<keyword evidence="6" id="KW-1185">Reference proteome</keyword>
<dbReference type="Pfam" id="PF13458">
    <property type="entry name" value="Peripla_BP_6"/>
    <property type="match status" value="1"/>
</dbReference>
<evidence type="ECO:0000256" key="3">
    <source>
        <dbReference type="SAM" id="SignalP"/>
    </source>
</evidence>
<evidence type="ECO:0000313" key="5">
    <source>
        <dbReference type="EMBL" id="UWX65172.1"/>
    </source>
</evidence>
<evidence type="ECO:0000313" key="6">
    <source>
        <dbReference type="Proteomes" id="UP001060261"/>
    </source>
</evidence>
<accession>A0ABY5YM48</accession>
<dbReference type="PANTHER" id="PTHR47151">
    <property type="entry name" value="LEU/ILE/VAL-BINDING ABC TRANSPORTER SUBUNIT"/>
    <property type="match status" value="1"/>
</dbReference>
<dbReference type="RefSeq" id="WP_260561428.1">
    <property type="nucleotide sequence ID" value="NZ_BAABEC010000192.1"/>
</dbReference>
<dbReference type="InterPro" id="IPR028081">
    <property type="entry name" value="Leu-bd"/>
</dbReference>
<keyword evidence="2 3" id="KW-0732">Signal</keyword>
<name>A0ABY5YM48_9DEIO</name>
<evidence type="ECO:0000256" key="2">
    <source>
        <dbReference type="ARBA" id="ARBA00022729"/>
    </source>
</evidence>
<dbReference type="InterPro" id="IPR028082">
    <property type="entry name" value="Peripla_BP_I"/>
</dbReference>
<dbReference type="Gene3D" id="3.40.50.2300">
    <property type="match status" value="2"/>
</dbReference>
<evidence type="ECO:0000259" key="4">
    <source>
        <dbReference type="Pfam" id="PF13458"/>
    </source>
</evidence>
<gene>
    <name evidence="5" type="ORF">N0D28_05810</name>
</gene>
<feature type="chain" id="PRO_5045936429" evidence="3">
    <location>
        <begin position="30"/>
        <end position="400"/>
    </location>
</feature>
<evidence type="ECO:0000256" key="1">
    <source>
        <dbReference type="ARBA" id="ARBA00010062"/>
    </source>
</evidence>
<dbReference type="EMBL" id="CP104213">
    <property type="protein sequence ID" value="UWX65172.1"/>
    <property type="molecule type" value="Genomic_DNA"/>
</dbReference>
<comment type="similarity">
    <text evidence="1">Belongs to the leucine-binding protein family.</text>
</comment>
<protein>
    <submittedName>
        <fullName evidence="5">Branched-chain amino acid ABC transporter substrate-binding protein</fullName>
    </submittedName>
</protein>
<dbReference type="SUPFAM" id="SSF53822">
    <property type="entry name" value="Periplasmic binding protein-like I"/>
    <property type="match status" value="1"/>
</dbReference>
<dbReference type="Proteomes" id="UP001060261">
    <property type="component" value="Chromosome"/>
</dbReference>
<sequence length="400" mass="41472">MSRPRLALSRAALPLAVLTLSLLGTFASAAPLKIASVSPLSGGLIGSGTELKRGVELSVESHLQEFKALGYELSLVSFDDQGSPVAAKPLAQTIASDSSILGVVGAYNSSVSNVLGEAFAPSKLAIVTISTNDKLTKNGWLNFNRVVAPDGAQSVAAASALIERQPGSIYVISDNTTYGNGLTKSLVQRLSGSSVKVAWYGGVSSDSEIARVVQRAKVSGVGTVYFGGTDDVGGRLVNAFSAAKLKIGVMGSDGIDSPNFIRQVSGRAANISYTTVFGPLSLFSNSGDFSARYQERYKTPASGVAAYAYDATEALLGGLRAAVISAKGVPSRVQVSSAVRNVSLPACFDVEKSACKTISGAISFSGTGERQKSTVLVMKYDDMLQTKMTKIAAVNASDLK</sequence>
<feature type="signal peptide" evidence="3">
    <location>
        <begin position="1"/>
        <end position="29"/>
    </location>
</feature>
<dbReference type="PANTHER" id="PTHR47151:SF2">
    <property type="entry name" value="AMINO ACID BINDING PROTEIN"/>
    <property type="match status" value="1"/>
</dbReference>
<reference evidence="5" key="1">
    <citation type="submission" date="2022-09" db="EMBL/GenBank/DDBJ databases">
        <title>genome sequence of Deinococcus rubellus.</title>
        <authorList>
            <person name="Srinivasan S."/>
        </authorList>
    </citation>
    <scope>NUCLEOTIDE SEQUENCE</scope>
    <source>
        <strain evidence="5">Ant6</strain>
    </source>
</reference>
<dbReference type="CDD" id="cd06342">
    <property type="entry name" value="PBP1_ABC_LIVBP-like"/>
    <property type="match status" value="1"/>
</dbReference>